<dbReference type="Gene3D" id="2.60.40.10">
    <property type="entry name" value="Immunoglobulins"/>
    <property type="match status" value="1"/>
</dbReference>
<evidence type="ECO:0000256" key="1">
    <source>
        <dbReference type="SAM" id="SignalP"/>
    </source>
</evidence>
<dbReference type="AlphaFoldDB" id="A0A285EIQ0"/>
<gene>
    <name evidence="2" type="ORF">SAMN06893097_112186</name>
</gene>
<name>A0A285EIQ0_9ACTN</name>
<proteinExistence type="predicted"/>
<dbReference type="InterPro" id="IPR013783">
    <property type="entry name" value="Ig-like_fold"/>
</dbReference>
<dbReference type="EMBL" id="OBDO01000012">
    <property type="protein sequence ID" value="SNX98890.1"/>
    <property type="molecule type" value="Genomic_DNA"/>
</dbReference>
<reference evidence="2 3" key="1">
    <citation type="submission" date="2017-09" db="EMBL/GenBank/DDBJ databases">
        <authorList>
            <person name="Ehlers B."/>
            <person name="Leendertz F.H."/>
        </authorList>
    </citation>
    <scope>NUCLEOTIDE SEQUENCE [LARGE SCALE GENOMIC DNA]</scope>
    <source>
        <strain evidence="2 3">DSM 46844</strain>
    </source>
</reference>
<dbReference type="Proteomes" id="UP000219514">
    <property type="component" value="Unassembled WGS sequence"/>
</dbReference>
<keyword evidence="3" id="KW-1185">Reference proteome</keyword>
<keyword evidence="1" id="KW-0732">Signal</keyword>
<sequence>MIQRVRVAHRTAVVAVVTAVMAAPAQPAGAAWSAGLADGSQAHAHAGSLTAPTEVTASCVSPTGSTIQLAWPAAAGATSYTVSQATSPNGTFTTIATGVTNTIWTSGARTDGFEYYYRVAAARWNWSSAPSTTTAKRYVAQGNCS</sequence>
<feature type="signal peptide" evidence="1">
    <location>
        <begin position="1"/>
        <end position="30"/>
    </location>
</feature>
<accession>A0A285EIQ0</accession>
<evidence type="ECO:0000313" key="2">
    <source>
        <dbReference type="EMBL" id="SNX98890.1"/>
    </source>
</evidence>
<protein>
    <recommendedName>
        <fullName evidence="4">Fibronectin type-III domain-containing protein</fullName>
    </recommendedName>
</protein>
<organism evidence="2 3">
    <name type="scientific">Geodermatophilus sabuli</name>
    <dbReference type="NCBI Taxonomy" id="1564158"/>
    <lineage>
        <taxon>Bacteria</taxon>
        <taxon>Bacillati</taxon>
        <taxon>Actinomycetota</taxon>
        <taxon>Actinomycetes</taxon>
        <taxon>Geodermatophilales</taxon>
        <taxon>Geodermatophilaceae</taxon>
        <taxon>Geodermatophilus</taxon>
    </lineage>
</organism>
<dbReference type="SUPFAM" id="SSF49265">
    <property type="entry name" value="Fibronectin type III"/>
    <property type="match status" value="1"/>
</dbReference>
<evidence type="ECO:0008006" key="4">
    <source>
        <dbReference type="Google" id="ProtNLM"/>
    </source>
</evidence>
<dbReference type="GO" id="GO:0005975">
    <property type="term" value="P:carbohydrate metabolic process"/>
    <property type="evidence" value="ECO:0007669"/>
    <property type="project" value="UniProtKB-ARBA"/>
</dbReference>
<dbReference type="InterPro" id="IPR036116">
    <property type="entry name" value="FN3_sf"/>
</dbReference>
<feature type="chain" id="PRO_5012086266" description="Fibronectin type-III domain-containing protein" evidence="1">
    <location>
        <begin position="31"/>
        <end position="145"/>
    </location>
</feature>
<evidence type="ECO:0000313" key="3">
    <source>
        <dbReference type="Proteomes" id="UP000219514"/>
    </source>
</evidence>